<dbReference type="AlphaFoldDB" id="A0A653E8D0"/>
<reference evidence="1" key="1">
    <citation type="submission" date="2019-02" db="EMBL/GenBank/DDBJ databases">
        <authorList>
            <consortium name="Genoscope - CEA"/>
            <person name="William W."/>
        </authorList>
    </citation>
    <scope>NUCLEOTIDE SEQUENCE [LARGE SCALE GENOMIC DNA]</scope>
    <source>
        <strain evidence="1">YSy11</strain>
    </source>
</reference>
<accession>A0A653E8D0</accession>
<sequence>MALNKQFDLEHNTGCKKMSAEYLTAYFIRVICRPAGSYTGAEALLGCHCDAIGSVAEWFKATVLKTVDCNRS</sequence>
<proteinExistence type="predicted"/>
<dbReference type="EMBL" id="LR215729">
    <property type="protein sequence ID" value="VEV98990.1"/>
    <property type="molecule type" value="Genomic_DNA"/>
</dbReference>
<organism evidence="1">
    <name type="scientific">Pseudomonas marincola</name>
    <dbReference type="NCBI Taxonomy" id="437900"/>
    <lineage>
        <taxon>Bacteria</taxon>
        <taxon>Pseudomonadati</taxon>
        <taxon>Pseudomonadota</taxon>
        <taxon>Gammaproteobacteria</taxon>
        <taxon>Pseudomonadales</taxon>
        <taxon>Pseudomonadaceae</taxon>
        <taxon>Pseudomonas</taxon>
    </lineage>
</organism>
<name>A0A653E8D0_9PSED</name>
<evidence type="ECO:0000313" key="1">
    <source>
        <dbReference type="EMBL" id="VEV98990.1"/>
    </source>
</evidence>
<gene>
    <name evidence="1" type="ORF">PMYSY11_3946</name>
</gene>
<protein>
    <submittedName>
        <fullName evidence="1">Uncharacterized protein</fullName>
    </submittedName>
</protein>